<dbReference type="GO" id="GO:0045197">
    <property type="term" value="P:establishment or maintenance of epithelial cell apical/basal polarity"/>
    <property type="evidence" value="ECO:0007669"/>
    <property type="project" value="TreeGrafter"/>
</dbReference>
<evidence type="ECO:0000256" key="14">
    <source>
        <dbReference type="RuleBase" id="RU280815"/>
    </source>
</evidence>
<feature type="disulfide bond" evidence="12">
    <location>
        <begin position="432"/>
        <end position="441"/>
    </location>
</feature>
<dbReference type="GO" id="GO:0001974">
    <property type="term" value="P:blood vessel remodeling"/>
    <property type="evidence" value="ECO:0007669"/>
    <property type="project" value="Ensembl"/>
</dbReference>
<keyword evidence="3 12" id="KW-0245">EGF-like domain</keyword>
<dbReference type="GO" id="GO:2000179">
    <property type="term" value="P:positive regulation of neural precursor cell proliferation"/>
    <property type="evidence" value="ECO:0007669"/>
    <property type="project" value="Ensembl"/>
</dbReference>
<evidence type="ECO:0000256" key="9">
    <source>
        <dbReference type="ARBA" id="ARBA00023136"/>
    </source>
</evidence>
<dbReference type="FunFam" id="2.10.25.10:FF:000185">
    <property type="entry name" value="basement membrane-specific heparan sulfate proteoglycan core protein-like"/>
    <property type="match status" value="1"/>
</dbReference>
<dbReference type="FunFam" id="2.10.25.10:FF:000012">
    <property type="entry name" value="Delta-like protein"/>
    <property type="match status" value="4"/>
</dbReference>
<dbReference type="GO" id="GO:0045746">
    <property type="term" value="P:negative regulation of Notch signaling pathway"/>
    <property type="evidence" value="ECO:0007669"/>
    <property type="project" value="Ensembl"/>
</dbReference>
<dbReference type="GO" id="GO:0050767">
    <property type="term" value="P:regulation of neurogenesis"/>
    <property type="evidence" value="ECO:0007669"/>
    <property type="project" value="Ensembl"/>
</dbReference>
<dbReference type="Pfam" id="PF21700">
    <property type="entry name" value="EGF_DL_JAG"/>
    <property type="match status" value="1"/>
</dbReference>
<keyword evidence="11" id="KW-0325">Glycoprotein</keyword>
<evidence type="ECO:0000256" key="12">
    <source>
        <dbReference type="PROSITE-ProRule" id="PRU00076"/>
    </source>
</evidence>
<keyword evidence="9 14" id="KW-0472">Membrane</keyword>
<dbReference type="InterPro" id="IPR009030">
    <property type="entry name" value="Growth_fac_rcpt_cys_sf"/>
</dbReference>
<dbReference type="GO" id="GO:0048018">
    <property type="term" value="F:receptor ligand activity"/>
    <property type="evidence" value="ECO:0007669"/>
    <property type="project" value="Ensembl"/>
</dbReference>
<feature type="disulfide bond" evidence="13">
    <location>
        <begin position="250"/>
        <end position="259"/>
    </location>
</feature>
<evidence type="ECO:0000256" key="2">
    <source>
        <dbReference type="ARBA" id="ARBA00022473"/>
    </source>
</evidence>
<dbReference type="GO" id="GO:0030217">
    <property type="term" value="P:T cell differentiation"/>
    <property type="evidence" value="ECO:0007669"/>
    <property type="project" value="Ensembl"/>
</dbReference>
<dbReference type="AlphaFoldDB" id="A0A8D0CB98"/>
<evidence type="ECO:0000256" key="16">
    <source>
        <dbReference type="SAM" id="SignalP"/>
    </source>
</evidence>
<dbReference type="PROSITE" id="PS51051">
    <property type="entry name" value="DSL"/>
    <property type="match status" value="1"/>
</dbReference>
<feature type="disulfide bond" evidence="12">
    <location>
        <begin position="392"/>
        <end position="401"/>
    </location>
</feature>
<dbReference type="GO" id="GO:0035924">
    <property type="term" value="P:cellular response to vascular endothelial growth factor stimulus"/>
    <property type="evidence" value="ECO:0007669"/>
    <property type="project" value="Ensembl"/>
</dbReference>
<reference evidence="19" key="2">
    <citation type="submission" date="2025-09" db="UniProtKB">
        <authorList>
            <consortium name="Ensembl"/>
        </authorList>
    </citation>
    <scope>IDENTIFICATION</scope>
</reference>
<dbReference type="InterPro" id="IPR011651">
    <property type="entry name" value="Notch_ligand_N"/>
</dbReference>
<dbReference type="GO" id="GO:0000122">
    <property type="term" value="P:negative regulation of transcription by RNA polymerase II"/>
    <property type="evidence" value="ECO:0007669"/>
    <property type="project" value="Ensembl"/>
</dbReference>
<dbReference type="FunFam" id="2.10.25.10:FF:000018">
    <property type="entry name" value="Delta-like 1"/>
    <property type="match status" value="1"/>
</dbReference>
<dbReference type="GeneTree" id="ENSGT00940000157441"/>
<dbReference type="SMART" id="SM00181">
    <property type="entry name" value="EGF"/>
    <property type="match status" value="8"/>
</dbReference>
<feature type="signal peptide" evidence="16">
    <location>
        <begin position="1"/>
        <end position="22"/>
    </location>
</feature>
<dbReference type="PROSITE" id="PS00010">
    <property type="entry name" value="ASX_HYDROXYL"/>
    <property type="match status" value="1"/>
</dbReference>
<evidence type="ECO:0000256" key="15">
    <source>
        <dbReference type="SAM" id="Phobius"/>
    </source>
</evidence>
<dbReference type="GO" id="GO:0090051">
    <property type="term" value="P:negative regulation of cell migration involved in sprouting angiogenesis"/>
    <property type="evidence" value="ECO:0007669"/>
    <property type="project" value="Ensembl"/>
</dbReference>
<evidence type="ECO:0000256" key="13">
    <source>
        <dbReference type="PROSITE-ProRule" id="PRU00377"/>
    </source>
</evidence>
<evidence type="ECO:0000256" key="8">
    <source>
        <dbReference type="ARBA" id="ARBA00022989"/>
    </source>
</evidence>
<dbReference type="GO" id="GO:0010628">
    <property type="term" value="P:positive regulation of gene expression"/>
    <property type="evidence" value="ECO:0007669"/>
    <property type="project" value="Ensembl"/>
</dbReference>
<evidence type="ECO:0000256" key="6">
    <source>
        <dbReference type="ARBA" id="ARBA00022737"/>
    </source>
</evidence>
<feature type="disulfide bond" evidence="12">
    <location>
        <begin position="491"/>
        <end position="508"/>
    </location>
</feature>
<feature type="disulfide bond" evidence="12">
    <location>
        <begin position="413"/>
        <end position="430"/>
    </location>
</feature>
<dbReference type="GO" id="GO:0007157">
    <property type="term" value="P:heterophilic cell-cell adhesion via plasma membrane cell adhesion molecules"/>
    <property type="evidence" value="ECO:0007669"/>
    <property type="project" value="TreeGrafter"/>
</dbReference>
<evidence type="ECO:0000256" key="1">
    <source>
        <dbReference type="ARBA" id="ARBA00004479"/>
    </source>
</evidence>
<keyword evidence="10 12" id="KW-1015">Disulfide bond</keyword>
<feature type="domain" description="EGF-like" evidence="17">
    <location>
        <begin position="482"/>
        <end position="520"/>
    </location>
</feature>
<dbReference type="GO" id="GO:0061074">
    <property type="term" value="P:regulation of neural retina development"/>
    <property type="evidence" value="ECO:0007669"/>
    <property type="project" value="Ensembl"/>
</dbReference>
<dbReference type="Pfam" id="PF00008">
    <property type="entry name" value="EGF"/>
    <property type="match status" value="5"/>
</dbReference>
<feature type="disulfide bond" evidence="12">
    <location>
        <begin position="354"/>
        <end position="363"/>
    </location>
</feature>
<feature type="domain" description="EGF-like" evidence="17">
    <location>
        <begin position="444"/>
        <end position="480"/>
    </location>
</feature>
<evidence type="ECO:0000313" key="19">
    <source>
        <dbReference type="Ensembl" id="ENSSMRP00000019853.1"/>
    </source>
</evidence>
<dbReference type="SUPFAM" id="SSF57184">
    <property type="entry name" value="Growth factor receptor domain"/>
    <property type="match status" value="1"/>
</dbReference>
<feature type="domain" description="EGF-like" evidence="17">
    <location>
        <begin position="404"/>
        <end position="442"/>
    </location>
</feature>
<comment type="subcellular location">
    <subcellularLocation>
        <location evidence="1 14">Membrane</location>
        <topology evidence="1 14">Single-pass type I membrane protein</topology>
    </subcellularLocation>
</comment>
<dbReference type="FunFam" id="2.10.25.10:FF:000064">
    <property type="entry name" value="Delta-like protein"/>
    <property type="match status" value="1"/>
</dbReference>
<dbReference type="Gene3D" id="2.10.25.140">
    <property type="match status" value="1"/>
</dbReference>
<dbReference type="FunFam" id="2.10.25.140:FF:000001">
    <property type="entry name" value="Delta-like protein"/>
    <property type="match status" value="1"/>
</dbReference>
<dbReference type="GO" id="GO:0044344">
    <property type="term" value="P:cellular response to fibroblast growth factor stimulus"/>
    <property type="evidence" value="ECO:0007669"/>
    <property type="project" value="Ensembl"/>
</dbReference>
<accession>A0A8D0CB98</accession>
<dbReference type="SUPFAM" id="SSF57196">
    <property type="entry name" value="EGF/Laminin"/>
    <property type="match status" value="4"/>
</dbReference>
<feature type="chain" id="PRO_5034699811" description="Delta-like protein" evidence="16">
    <location>
        <begin position="23"/>
        <end position="732"/>
    </location>
</feature>
<dbReference type="SMART" id="SM00179">
    <property type="entry name" value="EGF_CA"/>
    <property type="match status" value="6"/>
</dbReference>
<dbReference type="InterPro" id="IPR000742">
    <property type="entry name" value="EGF"/>
</dbReference>
<dbReference type="FunFam" id="2.60.40.3510:FF:000003">
    <property type="entry name" value="Delta-like protein"/>
    <property type="match status" value="1"/>
</dbReference>
<comment type="caution">
    <text evidence="12">Lacks conserved residue(s) required for the propagation of feature annotation.</text>
</comment>
<evidence type="ECO:0000259" key="17">
    <source>
        <dbReference type="PROSITE" id="PS50026"/>
    </source>
</evidence>
<dbReference type="PROSITE" id="PS50026">
    <property type="entry name" value="EGF_3"/>
    <property type="match status" value="6"/>
</dbReference>
<reference evidence="19" key="1">
    <citation type="submission" date="2025-08" db="UniProtKB">
        <authorList>
            <consortium name="Ensembl"/>
        </authorList>
    </citation>
    <scope>IDENTIFICATION</scope>
</reference>
<dbReference type="SMART" id="SM00051">
    <property type="entry name" value="DSL"/>
    <property type="match status" value="1"/>
</dbReference>
<feature type="disulfide bond" evidence="13">
    <location>
        <begin position="230"/>
        <end position="242"/>
    </location>
</feature>
<dbReference type="Gene3D" id="2.60.40.3510">
    <property type="match status" value="1"/>
</dbReference>
<dbReference type="GO" id="GO:0010629">
    <property type="term" value="P:negative regulation of gene expression"/>
    <property type="evidence" value="ECO:0007669"/>
    <property type="project" value="Ensembl"/>
</dbReference>
<dbReference type="GO" id="GO:0003222">
    <property type="term" value="P:ventricular trabecula myocardium morphogenesis"/>
    <property type="evidence" value="ECO:0007669"/>
    <property type="project" value="Ensembl"/>
</dbReference>
<dbReference type="CDD" id="cd00054">
    <property type="entry name" value="EGF_CA"/>
    <property type="match status" value="5"/>
</dbReference>
<sequence length="732" mass="80045">MAALSLCGLTFAIALSLQVMMAQPTANGGSRKRLARRGTRQGFNSDMALLCVCVCMCVVSVQRVSGSGVFQLELREFANGQGALASGEPCASSGCRTFFRVCLKHFQAVISPGACTFGSFITPVLGTNSFAIQETEGFSSPIKLPFNFTWPGTFSLIIEAWHAPEGYRPAAGAEPPASKWLISHMAIQRSKAVGEDWFDEEQNDERAKLRYSYRVVCNENYYGDNCTRLCRARDDIFGHFTCEPDGSRTCMTGWTGQYCIEAICLAGCSEKSGFCRKPGECICRSGWRGTYCDECIPHVGCRHGTCTKPGKCICDEGWGGLFCDQDLNYCTHHKPCKNGATCMNTGQGSYTCSCKEGFTGIDCERNISKCDSNPCKNGGTCTDSEKDYKCTCAAGYDGVNCEHSALTCVDSPCFNGGTCLDRAKGVGYSCLCPMGFTGSNCEKKEDRCTNNPCANGGQCFVWGQQQICRCRPGFSGQKCELNISKCSRNPCSNGGSCHDLLASHDYTCTCLPGFTGKNCDIRTRDGCASGPCQNGGTCYVGLYATSFACQCPSGFIGSQCEFPFYPVPVPDPDLPKPIPWVAISMGVGLVALLILCCMIAVVIRQMQRQPELNSETMNNLTDFQKENLIPASQLKNTNKNKDLEVDCALEKSNYKLNHTLDYNLVKELTNRGTPEDKYHKSEKCIGEKSPFWLRSEKPECRISAICSPRDSMYQSVFVITEERNECIIATEV</sequence>
<dbReference type="InterPro" id="IPR000152">
    <property type="entry name" value="EGF-type_Asp/Asn_hydroxyl_site"/>
</dbReference>
<dbReference type="GO" id="GO:0035912">
    <property type="term" value="P:dorsal aorta morphogenesis"/>
    <property type="evidence" value="ECO:0007669"/>
    <property type="project" value="Ensembl"/>
</dbReference>
<comment type="function">
    <text evidence="14">Putative Notch ligand involved in the mediation of Notch signaling.</text>
</comment>
<evidence type="ECO:0000256" key="10">
    <source>
        <dbReference type="ARBA" id="ARBA00023157"/>
    </source>
</evidence>
<keyword evidence="5 14" id="KW-0732">Signal</keyword>
<keyword evidence="8 14" id="KW-1133">Transmembrane helix</keyword>
<keyword evidence="6 14" id="KW-0677">Repeat</keyword>
<dbReference type="GO" id="GO:1903588">
    <property type="term" value="P:negative regulation of blood vessel endothelial cell proliferation involved in sprouting angiogenesis"/>
    <property type="evidence" value="ECO:0007669"/>
    <property type="project" value="Ensembl"/>
</dbReference>
<feature type="disulfide bond" evidence="12">
    <location>
        <begin position="510"/>
        <end position="519"/>
    </location>
</feature>
<dbReference type="GO" id="GO:0007219">
    <property type="term" value="P:Notch signaling pathway"/>
    <property type="evidence" value="ECO:0007669"/>
    <property type="project" value="Ensembl"/>
</dbReference>
<dbReference type="Ensembl" id="ENSSMRT00000023287.1">
    <property type="protein sequence ID" value="ENSSMRP00000019853.1"/>
    <property type="gene ID" value="ENSSMRG00000015475.1"/>
</dbReference>
<feature type="disulfide bond" evidence="12">
    <location>
        <begin position="470"/>
        <end position="479"/>
    </location>
</feature>
<dbReference type="GO" id="GO:0005112">
    <property type="term" value="F:Notch binding"/>
    <property type="evidence" value="ECO:0007669"/>
    <property type="project" value="Ensembl"/>
</dbReference>
<evidence type="ECO:0000313" key="20">
    <source>
        <dbReference type="Proteomes" id="UP000694421"/>
    </source>
</evidence>
<dbReference type="InterPro" id="IPR001881">
    <property type="entry name" value="EGF-like_Ca-bd_dom"/>
</dbReference>
<proteinExistence type="predicted"/>
<keyword evidence="20" id="KW-1185">Reference proteome</keyword>
<evidence type="ECO:0000256" key="7">
    <source>
        <dbReference type="ARBA" id="ARBA00022782"/>
    </source>
</evidence>
<protein>
    <recommendedName>
        <fullName evidence="14">Delta-like protein</fullName>
    </recommendedName>
</protein>
<organism evidence="19 20">
    <name type="scientific">Salvator merianae</name>
    <name type="common">Argentine black and white tegu</name>
    <name type="synonym">Tupinambis merianae</name>
    <dbReference type="NCBI Taxonomy" id="96440"/>
    <lineage>
        <taxon>Eukaryota</taxon>
        <taxon>Metazoa</taxon>
        <taxon>Chordata</taxon>
        <taxon>Craniata</taxon>
        <taxon>Vertebrata</taxon>
        <taxon>Euteleostomi</taxon>
        <taxon>Lepidosauria</taxon>
        <taxon>Squamata</taxon>
        <taxon>Bifurcata</taxon>
        <taxon>Unidentata</taxon>
        <taxon>Episquamata</taxon>
        <taxon>Laterata</taxon>
        <taxon>Teiioidea</taxon>
        <taxon>Teiidae</taxon>
        <taxon>Salvator</taxon>
    </lineage>
</organism>
<dbReference type="GO" id="GO:0072554">
    <property type="term" value="P:blood vessel lumenization"/>
    <property type="evidence" value="ECO:0007669"/>
    <property type="project" value="Ensembl"/>
</dbReference>
<evidence type="ECO:0000256" key="5">
    <source>
        <dbReference type="ARBA" id="ARBA00022729"/>
    </source>
</evidence>
<dbReference type="Proteomes" id="UP000694421">
    <property type="component" value="Unplaced"/>
</dbReference>
<feature type="domain" description="EGF-like" evidence="17">
    <location>
        <begin position="326"/>
        <end position="364"/>
    </location>
</feature>
<dbReference type="PRINTS" id="PR00010">
    <property type="entry name" value="EGFBLOOD"/>
</dbReference>
<dbReference type="GO" id="GO:0060579">
    <property type="term" value="P:ventral spinal cord interneuron fate commitment"/>
    <property type="evidence" value="ECO:0007669"/>
    <property type="project" value="Ensembl"/>
</dbReference>
<feature type="transmembrane region" description="Helical" evidence="15">
    <location>
        <begin position="580"/>
        <end position="603"/>
    </location>
</feature>
<feature type="domain" description="DSL" evidence="18">
    <location>
        <begin position="215"/>
        <end position="259"/>
    </location>
</feature>
<feature type="disulfide bond" evidence="12">
    <location>
        <begin position="532"/>
        <end position="549"/>
    </location>
</feature>
<dbReference type="PROSITE" id="PS01186">
    <property type="entry name" value="EGF_2"/>
    <property type="match status" value="7"/>
</dbReference>
<dbReference type="InterPro" id="IPR001774">
    <property type="entry name" value="DSL"/>
</dbReference>
<keyword evidence="2 14" id="KW-0217">Developmental protein</keyword>
<dbReference type="GO" id="GO:0003180">
    <property type="term" value="P:aortic valve morphogenesis"/>
    <property type="evidence" value="ECO:0007669"/>
    <property type="project" value="Ensembl"/>
</dbReference>
<name>A0A8D0CB98_SALMN</name>
<feature type="domain" description="EGF-like" evidence="17">
    <location>
        <begin position="523"/>
        <end position="561"/>
    </location>
</feature>
<evidence type="ECO:0000256" key="11">
    <source>
        <dbReference type="ARBA" id="ARBA00023180"/>
    </source>
</evidence>
<dbReference type="Gene3D" id="2.10.25.10">
    <property type="entry name" value="Laminin"/>
    <property type="match status" value="7"/>
</dbReference>
<dbReference type="GO" id="GO:0045747">
    <property type="term" value="P:positive regulation of Notch signaling pathway"/>
    <property type="evidence" value="ECO:0007669"/>
    <property type="project" value="Ensembl"/>
</dbReference>
<dbReference type="GO" id="GO:0005509">
    <property type="term" value="F:calcium ion binding"/>
    <property type="evidence" value="ECO:0007669"/>
    <property type="project" value="InterPro"/>
</dbReference>
<evidence type="ECO:0000256" key="3">
    <source>
        <dbReference type="ARBA" id="ARBA00022536"/>
    </source>
</evidence>
<evidence type="ECO:0000256" key="4">
    <source>
        <dbReference type="ARBA" id="ARBA00022692"/>
    </source>
</evidence>
<dbReference type="GO" id="GO:0005886">
    <property type="term" value="C:plasma membrane"/>
    <property type="evidence" value="ECO:0007669"/>
    <property type="project" value="TreeGrafter"/>
</dbReference>
<dbReference type="GO" id="GO:0032991">
    <property type="term" value="C:protein-containing complex"/>
    <property type="evidence" value="ECO:0007669"/>
    <property type="project" value="TreeGrafter"/>
</dbReference>
<dbReference type="InterPro" id="IPR051022">
    <property type="entry name" value="Notch_Cell-Fate_Det"/>
</dbReference>
<dbReference type="GO" id="GO:0003209">
    <property type="term" value="P:cardiac atrium morphogenesis"/>
    <property type="evidence" value="ECO:0007669"/>
    <property type="project" value="Ensembl"/>
</dbReference>
<dbReference type="PROSITE" id="PS00022">
    <property type="entry name" value="EGF_1"/>
    <property type="match status" value="7"/>
</dbReference>
<dbReference type="Pfam" id="PF01414">
    <property type="entry name" value="DSL"/>
    <property type="match status" value="1"/>
</dbReference>
<keyword evidence="4 14" id="KW-0812">Transmembrane</keyword>
<dbReference type="OMA" id="ICLAGCT"/>
<dbReference type="GO" id="GO:0001569">
    <property type="term" value="P:branching involved in blood vessel morphogenesis"/>
    <property type="evidence" value="ECO:0007669"/>
    <property type="project" value="Ensembl"/>
</dbReference>
<keyword evidence="7" id="KW-0221">Differentiation</keyword>
<feature type="disulfide bond" evidence="13">
    <location>
        <begin position="217"/>
        <end position="226"/>
    </location>
</feature>
<dbReference type="GO" id="GO:0003344">
    <property type="term" value="P:pericardium morphogenesis"/>
    <property type="evidence" value="ECO:0007669"/>
    <property type="project" value="Ensembl"/>
</dbReference>
<dbReference type="PANTHER" id="PTHR24049">
    <property type="entry name" value="CRUMBS FAMILY MEMBER"/>
    <property type="match status" value="1"/>
</dbReference>
<feature type="domain" description="EGF-like" evidence="17">
    <location>
        <begin position="366"/>
        <end position="402"/>
    </location>
</feature>
<dbReference type="Pfam" id="PF07657">
    <property type="entry name" value="MNNL"/>
    <property type="match status" value="1"/>
</dbReference>
<evidence type="ECO:0000259" key="18">
    <source>
        <dbReference type="PROSITE" id="PS51051"/>
    </source>
</evidence>
<feature type="disulfide bond" evidence="12">
    <location>
        <begin position="551"/>
        <end position="560"/>
    </location>
</feature>